<dbReference type="SUPFAM" id="SSF56712">
    <property type="entry name" value="Prokaryotic type I DNA topoisomerase"/>
    <property type="match status" value="1"/>
</dbReference>
<dbReference type="InterPro" id="IPR000380">
    <property type="entry name" value="Topo_IA"/>
</dbReference>
<dbReference type="Pfam" id="PF01751">
    <property type="entry name" value="Toprim"/>
    <property type="match status" value="1"/>
</dbReference>
<name>A0A4S2FYN2_9BACT</name>
<feature type="domain" description="Toprim" evidence="2">
    <location>
        <begin position="11"/>
        <end position="142"/>
    </location>
</feature>
<feature type="domain" description="Topo IA-type catalytic" evidence="1">
    <location>
        <begin position="230"/>
        <end position="361"/>
    </location>
</feature>
<evidence type="ECO:0000313" key="4">
    <source>
        <dbReference type="Proteomes" id="UP000306630"/>
    </source>
</evidence>
<dbReference type="GO" id="GO:0006281">
    <property type="term" value="P:DNA repair"/>
    <property type="evidence" value="ECO:0007669"/>
    <property type="project" value="TreeGrafter"/>
</dbReference>
<dbReference type="GO" id="GO:0003677">
    <property type="term" value="F:DNA binding"/>
    <property type="evidence" value="ECO:0007669"/>
    <property type="project" value="InterPro"/>
</dbReference>
<dbReference type="Proteomes" id="UP000306630">
    <property type="component" value="Unassembled WGS sequence"/>
</dbReference>
<dbReference type="GO" id="GO:0006265">
    <property type="term" value="P:DNA topological change"/>
    <property type="evidence" value="ECO:0007669"/>
    <property type="project" value="InterPro"/>
</dbReference>
<evidence type="ECO:0000313" key="3">
    <source>
        <dbReference type="EMBL" id="TGY74587.1"/>
    </source>
</evidence>
<dbReference type="GO" id="GO:0043597">
    <property type="term" value="C:cytoplasmic replication fork"/>
    <property type="evidence" value="ECO:0007669"/>
    <property type="project" value="TreeGrafter"/>
</dbReference>
<dbReference type="InterPro" id="IPR006171">
    <property type="entry name" value="TOPRIM_dom"/>
</dbReference>
<dbReference type="GO" id="GO:0006310">
    <property type="term" value="P:DNA recombination"/>
    <property type="evidence" value="ECO:0007669"/>
    <property type="project" value="TreeGrafter"/>
</dbReference>
<organism evidence="3 4">
    <name type="scientific">Muribaculum intestinale</name>
    <dbReference type="NCBI Taxonomy" id="1796646"/>
    <lineage>
        <taxon>Bacteria</taxon>
        <taxon>Pseudomonadati</taxon>
        <taxon>Bacteroidota</taxon>
        <taxon>Bacteroidia</taxon>
        <taxon>Bacteroidales</taxon>
        <taxon>Muribaculaceae</taxon>
        <taxon>Muribaculum</taxon>
    </lineage>
</organism>
<comment type="caution">
    <text evidence="3">The sequence shown here is derived from an EMBL/GenBank/DDBJ whole genome shotgun (WGS) entry which is preliminary data.</text>
</comment>
<dbReference type="InterPro" id="IPR013825">
    <property type="entry name" value="Topo_IA_cen_sub2"/>
</dbReference>
<protein>
    <recommendedName>
        <fullName evidence="5">DNA topoisomerase III</fullName>
    </recommendedName>
</protein>
<dbReference type="Pfam" id="PF01131">
    <property type="entry name" value="Topoisom_bac"/>
    <property type="match status" value="1"/>
</dbReference>
<sequence length="373" mass="42882">MTKNNLITVVTDHQFAADTIAKAIGANEKHDGYYLGNGYAVTWTGGHVIEATFKPEESFVLSTDMDCRLVFAHNFEFTMRDFDELVGYKKSEHDKRQLETIKALWKKSDTIINAMIPDIEGDLAFLSLYYFFAIPKNVRRAWLPIMTKGAIVNAIIKGKIDTERYEKWLSDSIYNHLVKLTKSTKEKVGAFIVDEMSDDIAEKVENQYGIDMSHDSDACVVDNRLVIFTQHKSLYNLTGLLVDAATELDFTHEKTVQTAMMLYVKKLISYPFTQQNTIPYDVWKLMLTNKQVLAYNTKWGKKVKRYQKLSRRHNFRSGETIFNGHGIVTTGLHPTDLTRDEEKLYNMIVKRVLDAFTSVKSKRKKTNRKAKTA</sequence>
<accession>A0A4S2FYN2</accession>
<dbReference type="EMBL" id="SRYD01000019">
    <property type="protein sequence ID" value="TGY74587.1"/>
    <property type="molecule type" value="Genomic_DNA"/>
</dbReference>
<dbReference type="PANTHER" id="PTHR11390">
    <property type="entry name" value="PROKARYOTIC DNA TOPOISOMERASE"/>
    <property type="match status" value="1"/>
</dbReference>
<dbReference type="InterPro" id="IPR013497">
    <property type="entry name" value="Topo_IA_cen"/>
</dbReference>
<gene>
    <name evidence="3" type="ORF">E5333_05895</name>
</gene>
<dbReference type="Gene3D" id="2.70.20.10">
    <property type="entry name" value="Topoisomerase I, domain 3"/>
    <property type="match status" value="1"/>
</dbReference>
<dbReference type="RefSeq" id="WP_135993049.1">
    <property type="nucleotide sequence ID" value="NZ_SRYD01000019.1"/>
</dbReference>
<dbReference type="InterPro" id="IPR013826">
    <property type="entry name" value="Topo_IA_cen_sub3"/>
</dbReference>
<dbReference type="Gene3D" id="3.40.50.140">
    <property type="match status" value="1"/>
</dbReference>
<dbReference type="InterPro" id="IPR023405">
    <property type="entry name" value="Topo_IA_core_domain"/>
</dbReference>
<dbReference type="Gene3D" id="1.10.290.10">
    <property type="entry name" value="Topoisomerase I, domain 4"/>
    <property type="match status" value="1"/>
</dbReference>
<evidence type="ECO:0000259" key="2">
    <source>
        <dbReference type="Pfam" id="PF01751"/>
    </source>
</evidence>
<proteinExistence type="predicted"/>
<dbReference type="AlphaFoldDB" id="A0A4S2FYN2"/>
<evidence type="ECO:0008006" key="5">
    <source>
        <dbReference type="Google" id="ProtNLM"/>
    </source>
</evidence>
<dbReference type="PANTHER" id="PTHR11390:SF21">
    <property type="entry name" value="DNA TOPOISOMERASE 3-ALPHA"/>
    <property type="match status" value="1"/>
</dbReference>
<dbReference type="CDD" id="cd01028">
    <property type="entry name" value="TOPRIM_TopoIA"/>
    <property type="match status" value="1"/>
</dbReference>
<evidence type="ECO:0000259" key="1">
    <source>
        <dbReference type="Pfam" id="PF01131"/>
    </source>
</evidence>
<dbReference type="GO" id="GO:0003917">
    <property type="term" value="F:DNA topoisomerase type I (single strand cut, ATP-independent) activity"/>
    <property type="evidence" value="ECO:0007669"/>
    <property type="project" value="InterPro"/>
</dbReference>
<reference evidence="3 4" key="1">
    <citation type="submission" date="2019-04" db="EMBL/GenBank/DDBJ databases">
        <title>Microbes associate with the intestines of laboratory mice.</title>
        <authorList>
            <person name="Navarre W."/>
            <person name="Wong E."/>
            <person name="Huang K."/>
            <person name="Tropini C."/>
            <person name="Ng K."/>
            <person name="Yu B."/>
        </authorList>
    </citation>
    <scope>NUCLEOTIDE SEQUENCE [LARGE SCALE GENOMIC DNA]</scope>
    <source>
        <strain evidence="3 4">NM06_A21</strain>
    </source>
</reference>